<protein>
    <submittedName>
        <fullName evidence="1">Uncharacterized protein</fullName>
    </submittedName>
</protein>
<dbReference type="OrthoDB" id="7875217at2"/>
<accession>A0A4V5NXC7</accession>
<evidence type="ECO:0000313" key="2">
    <source>
        <dbReference type="Proteomes" id="UP000310477"/>
    </source>
</evidence>
<proteinExistence type="predicted"/>
<dbReference type="RefSeq" id="WP_136877777.1">
    <property type="nucleotide sequence ID" value="NZ_SWBO01000009.1"/>
</dbReference>
<name>A0A4V5NXC7_9SPHI</name>
<evidence type="ECO:0000313" key="1">
    <source>
        <dbReference type="EMBL" id="TKB98164.1"/>
    </source>
</evidence>
<reference evidence="1 2" key="1">
    <citation type="submission" date="2019-04" db="EMBL/GenBank/DDBJ databases">
        <title>Pedobacter sp. AR-2-6 sp. nov., isolated from Arctic soil.</title>
        <authorList>
            <person name="Dahal R.H."/>
            <person name="Kim D.-U."/>
        </authorList>
    </citation>
    <scope>NUCLEOTIDE SEQUENCE [LARGE SCALE GENOMIC DNA]</scope>
    <source>
        <strain evidence="1 2">AR-2-6</strain>
    </source>
</reference>
<keyword evidence="2" id="KW-1185">Reference proteome</keyword>
<gene>
    <name evidence="1" type="ORF">FA045_14355</name>
</gene>
<organism evidence="1 2">
    <name type="scientific">Pedobacter cryotolerans</name>
    <dbReference type="NCBI Taxonomy" id="2571270"/>
    <lineage>
        <taxon>Bacteria</taxon>
        <taxon>Pseudomonadati</taxon>
        <taxon>Bacteroidota</taxon>
        <taxon>Sphingobacteriia</taxon>
        <taxon>Sphingobacteriales</taxon>
        <taxon>Sphingobacteriaceae</taxon>
        <taxon>Pedobacter</taxon>
    </lineage>
</organism>
<dbReference type="Proteomes" id="UP000310477">
    <property type="component" value="Unassembled WGS sequence"/>
</dbReference>
<dbReference type="AlphaFoldDB" id="A0A4V5NXC7"/>
<dbReference type="EMBL" id="SWBO01000009">
    <property type="protein sequence ID" value="TKB98164.1"/>
    <property type="molecule type" value="Genomic_DNA"/>
</dbReference>
<sequence length="158" mass="18460">MLSSIDLDFQKIKKKIYYVDGSLRDIYIHNTSKEDWQVWADFVNENYKISFHIYETKVNEDNVNLSKIFDYWCGVHDNCSTATIYIGDIQVNAHFFDDQEIENDISPKEIKSIEDHNQLLGYMVGLSNVLNKKVIMTPENEPNMILISVDKGKIFIKN</sequence>
<comment type="caution">
    <text evidence="1">The sequence shown here is derived from an EMBL/GenBank/DDBJ whole genome shotgun (WGS) entry which is preliminary data.</text>
</comment>